<name>A0ABU4VKG8_9ACTN</name>
<dbReference type="Proteomes" id="UP001277761">
    <property type="component" value="Unassembled WGS sequence"/>
</dbReference>
<sequence>MRRPCVLAASCVLLLAGCGDTSRDELERRAGAVQALAVEGRILADGVVRDRTRSLFVRVHARDLAERAQHEAEKVADATPEPGLETARDRTVAIAGRVAGALSALQTRPGARAGARVVRDRLQEAADQAAEVIARR</sequence>
<reference evidence="1 2" key="1">
    <citation type="submission" date="2023-11" db="EMBL/GenBank/DDBJ databases">
        <authorList>
            <person name="Xu M."/>
            <person name="Jiang T."/>
        </authorList>
    </citation>
    <scope>NUCLEOTIDE SEQUENCE [LARGE SCALE GENOMIC DNA]</scope>
    <source>
        <strain evidence="1 2">SD</strain>
    </source>
</reference>
<proteinExistence type="predicted"/>
<organism evidence="1 2">
    <name type="scientific">Patulibacter brassicae</name>
    <dbReference type="NCBI Taxonomy" id="1705717"/>
    <lineage>
        <taxon>Bacteria</taxon>
        <taxon>Bacillati</taxon>
        <taxon>Actinomycetota</taxon>
        <taxon>Thermoleophilia</taxon>
        <taxon>Solirubrobacterales</taxon>
        <taxon>Patulibacteraceae</taxon>
        <taxon>Patulibacter</taxon>
    </lineage>
</organism>
<dbReference type="EMBL" id="JAXAVX010000005">
    <property type="protein sequence ID" value="MDX8152361.1"/>
    <property type="molecule type" value="Genomic_DNA"/>
</dbReference>
<dbReference type="PROSITE" id="PS51257">
    <property type="entry name" value="PROKAR_LIPOPROTEIN"/>
    <property type="match status" value="1"/>
</dbReference>
<keyword evidence="2" id="KW-1185">Reference proteome</keyword>
<gene>
    <name evidence="1" type="ORF">SK069_12195</name>
</gene>
<protein>
    <submittedName>
        <fullName evidence="1">Uncharacterized protein</fullName>
    </submittedName>
</protein>
<evidence type="ECO:0000313" key="2">
    <source>
        <dbReference type="Proteomes" id="UP001277761"/>
    </source>
</evidence>
<comment type="caution">
    <text evidence="1">The sequence shown here is derived from an EMBL/GenBank/DDBJ whole genome shotgun (WGS) entry which is preliminary data.</text>
</comment>
<accession>A0ABU4VKG8</accession>
<evidence type="ECO:0000313" key="1">
    <source>
        <dbReference type="EMBL" id="MDX8152361.1"/>
    </source>
</evidence>
<dbReference type="RefSeq" id="WP_319954515.1">
    <property type="nucleotide sequence ID" value="NZ_JAXAVX010000005.1"/>
</dbReference>